<organism evidence="2 3">
    <name type="scientific">Chelatococcus reniformis</name>
    <dbReference type="NCBI Taxonomy" id="1494448"/>
    <lineage>
        <taxon>Bacteria</taxon>
        <taxon>Pseudomonadati</taxon>
        <taxon>Pseudomonadota</taxon>
        <taxon>Alphaproteobacteria</taxon>
        <taxon>Hyphomicrobiales</taxon>
        <taxon>Chelatococcaceae</taxon>
        <taxon>Chelatococcus</taxon>
    </lineage>
</organism>
<name>A0A916U6R6_9HYPH</name>
<proteinExistence type="predicted"/>
<dbReference type="InterPro" id="IPR016130">
    <property type="entry name" value="Tyr_Pase_AS"/>
</dbReference>
<dbReference type="EMBL" id="BMGG01000003">
    <property type="protein sequence ID" value="GGC61907.1"/>
    <property type="molecule type" value="Genomic_DNA"/>
</dbReference>
<evidence type="ECO:0000259" key="1">
    <source>
        <dbReference type="PROSITE" id="PS50056"/>
    </source>
</evidence>
<dbReference type="InterPro" id="IPR029021">
    <property type="entry name" value="Prot-tyrosine_phosphatase-like"/>
</dbReference>
<reference evidence="2" key="1">
    <citation type="journal article" date="2014" name="Int. J. Syst. Evol. Microbiol.">
        <title>Complete genome sequence of Corynebacterium casei LMG S-19264T (=DSM 44701T), isolated from a smear-ripened cheese.</title>
        <authorList>
            <consortium name="US DOE Joint Genome Institute (JGI-PGF)"/>
            <person name="Walter F."/>
            <person name="Albersmeier A."/>
            <person name="Kalinowski J."/>
            <person name="Ruckert C."/>
        </authorList>
    </citation>
    <scope>NUCLEOTIDE SEQUENCE</scope>
    <source>
        <strain evidence="2">CGMCC 1.12919</strain>
    </source>
</reference>
<dbReference type="PROSITE" id="PS00383">
    <property type="entry name" value="TYR_PHOSPHATASE_1"/>
    <property type="match status" value="1"/>
</dbReference>
<dbReference type="Proteomes" id="UP000637002">
    <property type="component" value="Unassembled WGS sequence"/>
</dbReference>
<sequence>MPTLHVCSLSRVGETTALLGATHLVTLLNAGGVAVTRPAAIAADCHLNLAVSDIVSAQPGHVLPGAAHVEALLDFVRRWDRGRPLLIHCYAGVSRSTAAAFISACALAPAIDEADLAWRLREASPTATPNAALVAAADVLLGRNGRMVNAVAAIGRGADAFEGEPFELRYI</sequence>
<dbReference type="InterPro" id="IPR000387">
    <property type="entry name" value="Tyr_Pase_dom"/>
</dbReference>
<evidence type="ECO:0000313" key="2">
    <source>
        <dbReference type="EMBL" id="GGC61907.1"/>
    </source>
</evidence>
<dbReference type="PROSITE" id="PS50056">
    <property type="entry name" value="TYR_PHOSPHATASE_2"/>
    <property type="match status" value="1"/>
</dbReference>
<comment type="caution">
    <text evidence="2">The sequence shown here is derived from an EMBL/GenBank/DDBJ whole genome shotgun (WGS) entry which is preliminary data.</text>
</comment>
<feature type="domain" description="Tyrosine specific protein phosphatases" evidence="1">
    <location>
        <begin position="70"/>
        <end position="125"/>
    </location>
</feature>
<accession>A0A916U6R6</accession>
<gene>
    <name evidence="2" type="ORF">GCM10010994_20670</name>
</gene>
<reference evidence="2" key="2">
    <citation type="submission" date="2020-09" db="EMBL/GenBank/DDBJ databases">
        <authorList>
            <person name="Sun Q."/>
            <person name="Zhou Y."/>
        </authorList>
    </citation>
    <scope>NUCLEOTIDE SEQUENCE</scope>
    <source>
        <strain evidence="2">CGMCC 1.12919</strain>
    </source>
</reference>
<dbReference type="SUPFAM" id="SSF52799">
    <property type="entry name" value="(Phosphotyrosine protein) phosphatases II"/>
    <property type="match status" value="1"/>
</dbReference>
<dbReference type="RefSeq" id="WP_188609061.1">
    <property type="nucleotide sequence ID" value="NZ_BMGG01000003.1"/>
</dbReference>
<protein>
    <submittedName>
        <fullName evidence="2">Protein-tyrosine-phosphatase</fullName>
    </submittedName>
</protein>
<evidence type="ECO:0000313" key="3">
    <source>
        <dbReference type="Proteomes" id="UP000637002"/>
    </source>
</evidence>
<dbReference type="AlphaFoldDB" id="A0A916U6R6"/>
<keyword evidence="3" id="KW-1185">Reference proteome</keyword>
<dbReference type="Gene3D" id="3.90.190.10">
    <property type="entry name" value="Protein tyrosine phosphatase superfamily"/>
    <property type="match status" value="1"/>
</dbReference>